<feature type="compositionally biased region" description="Polar residues" evidence="1">
    <location>
        <begin position="20"/>
        <end position="34"/>
    </location>
</feature>
<evidence type="ECO:0000313" key="3">
    <source>
        <dbReference type="Proteomes" id="UP000419144"/>
    </source>
</evidence>
<feature type="region of interest" description="Disordered" evidence="1">
    <location>
        <begin position="109"/>
        <end position="135"/>
    </location>
</feature>
<comment type="caution">
    <text evidence="2">The sequence shown here is derived from an EMBL/GenBank/DDBJ whole genome shotgun (WGS) entry which is preliminary data.</text>
</comment>
<sequence>MGRRRKNGGRGNGNAAANNSPPDSESPMSTTPLSINGIEAGSVPRLVAEAEVKSAKSVTIVPSVEPVQGLGPAEVVTGDAPNTSDAVAALNAYVYQNSVNQTAADGTVFEDDDADEEATQMANPSASSASPPRTSGKKVAFFTPVASANFSSHDEKLREARCLESACTYCTVM</sequence>
<name>A0A640K8U0_LEITA</name>
<organism evidence="2 3">
    <name type="scientific">Leishmania tarentolae</name>
    <name type="common">Sauroleishmania tarentolae</name>
    <dbReference type="NCBI Taxonomy" id="5689"/>
    <lineage>
        <taxon>Eukaryota</taxon>
        <taxon>Discoba</taxon>
        <taxon>Euglenozoa</taxon>
        <taxon>Kinetoplastea</taxon>
        <taxon>Metakinetoplastina</taxon>
        <taxon>Trypanosomatida</taxon>
        <taxon>Trypanosomatidae</taxon>
        <taxon>Leishmaniinae</taxon>
        <taxon>Leishmania</taxon>
        <taxon>lizard Leishmania</taxon>
    </lineage>
</organism>
<keyword evidence="3" id="KW-1185">Reference proteome</keyword>
<protein>
    <submittedName>
        <fullName evidence="2">Unspecified product</fullName>
    </submittedName>
</protein>
<dbReference type="EMBL" id="BLBS01000007">
    <property type="protein sequence ID" value="GET85990.1"/>
    <property type="molecule type" value="Genomic_DNA"/>
</dbReference>
<accession>A0A640K8U0</accession>
<dbReference type="VEuPathDB" id="TriTrypDB:LtaPh_0612600"/>
<dbReference type="OrthoDB" id="267955at2759"/>
<proteinExistence type="predicted"/>
<feature type="region of interest" description="Disordered" evidence="1">
    <location>
        <begin position="1"/>
        <end position="37"/>
    </location>
</feature>
<feature type="compositionally biased region" description="Acidic residues" evidence="1">
    <location>
        <begin position="109"/>
        <end position="118"/>
    </location>
</feature>
<evidence type="ECO:0000256" key="1">
    <source>
        <dbReference type="SAM" id="MobiDB-lite"/>
    </source>
</evidence>
<dbReference type="Proteomes" id="UP000419144">
    <property type="component" value="Unassembled WGS sequence"/>
</dbReference>
<evidence type="ECO:0000313" key="2">
    <source>
        <dbReference type="EMBL" id="GET85990.1"/>
    </source>
</evidence>
<reference evidence="2" key="1">
    <citation type="submission" date="2019-11" db="EMBL/GenBank/DDBJ databases">
        <title>Leishmania tarentolae CDS.</title>
        <authorList>
            <person name="Goto Y."/>
            <person name="Yamagishi J."/>
        </authorList>
    </citation>
    <scope>NUCLEOTIDE SEQUENCE [LARGE SCALE GENOMIC DNA]</scope>
    <source>
        <strain evidence="2">Parrot Tar II</strain>
    </source>
</reference>
<dbReference type="AlphaFoldDB" id="A0A640K8U0"/>
<feature type="compositionally biased region" description="Low complexity" evidence="1">
    <location>
        <begin position="122"/>
        <end position="132"/>
    </location>
</feature>
<gene>
    <name evidence="2" type="ORF">LtaPh_0612600</name>
</gene>